<protein>
    <submittedName>
        <fullName evidence="2">Uncharacterized protein</fullName>
    </submittedName>
</protein>
<reference evidence="2" key="1">
    <citation type="journal article" date="2015" name="Nature">
        <title>Complex archaea that bridge the gap between prokaryotes and eukaryotes.</title>
        <authorList>
            <person name="Spang A."/>
            <person name="Saw J.H."/>
            <person name="Jorgensen S.L."/>
            <person name="Zaremba-Niedzwiedzka K."/>
            <person name="Martijn J."/>
            <person name="Lind A.E."/>
            <person name="van Eijk R."/>
            <person name="Schleper C."/>
            <person name="Guy L."/>
            <person name="Ettema T.J."/>
        </authorList>
    </citation>
    <scope>NUCLEOTIDE SEQUENCE</scope>
</reference>
<organism evidence="2">
    <name type="scientific">marine sediment metagenome</name>
    <dbReference type="NCBI Taxonomy" id="412755"/>
    <lineage>
        <taxon>unclassified sequences</taxon>
        <taxon>metagenomes</taxon>
        <taxon>ecological metagenomes</taxon>
    </lineage>
</organism>
<sequence>MAHKSQKIAAKQQKKLTKEIYSKFGDYYKQAGPRLNEYDEADRWMDGDDTLIWSGERRTWVPKVFPNLIESIIRQKVALLTDNKPKIYVYTIPEAEFIDDPKHIEMIKVHSQNMNMAFDHLWRFNKMQSAVEMMALQGASYGLMSGRCYWDQRSNKGIGEIRTEFLNPRNIFFDQAVARVDLLDGSAETLIVAQPKPKSWFRYYFPDIPVEDLPTAEEFQQLGGQFQGIGFGSNENVSDYPVYIEAYHAKDVGEDNPTGKYEVQVTGLAGSKFLFNRPVEFSPVFIHPYELRVDSPMGRGDINRLKTLQKDFCSKLSQVSLNIALSANRQYIVNPAKLGMKLDELLEHSGEPGYYFITKKLTEDVRNAITDLDTPKFNPELFQYLFYLPQLMEQVSGLEAVLKGGSSKKARQSKYEVGKQYEAATIRVRNTAHHMEMMIVDMGKIWAKMINQYYTDPRLIWRINTETDQLDKNIFTFPQDSDGKNMDLDYVLTVQPDTMLPVDIQSQVERDMNLAQMQAIDPQTLLETMNHPKVTLIMERLKQMREEAQQGGGGQQPGQVAPQSGAQQNAGQPVKF</sequence>
<proteinExistence type="predicted"/>
<dbReference type="AlphaFoldDB" id="A0A0F9MJ52"/>
<feature type="region of interest" description="Disordered" evidence="1">
    <location>
        <begin position="547"/>
        <end position="576"/>
    </location>
</feature>
<comment type="caution">
    <text evidence="2">The sequence shown here is derived from an EMBL/GenBank/DDBJ whole genome shotgun (WGS) entry which is preliminary data.</text>
</comment>
<evidence type="ECO:0000313" key="2">
    <source>
        <dbReference type="EMBL" id="KKN07350.1"/>
    </source>
</evidence>
<dbReference type="InterPro" id="IPR032427">
    <property type="entry name" value="P22_portal"/>
</dbReference>
<dbReference type="EMBL" id="LAZR01004579">
    <property type="protein sequence ID" value="KKN07350.1"/>
    <property type="molecule type" value="Genomic_DNA"/>
</dbReference>
<evidence type="ECO:0000256" key="1">
    <source>
        <dbReference type="SAM" id="MobiDB-lite"/>
    </source>
</evidence>
<dbReference type="Pfam" id="PF16510">
    <property type="entry name" value="P22_portal"/>
    <property type="match status" value="1"/>
</dbReference>
<name>A0A0F9MJ52_9ZZZZ</name>
<gene>
    <name evidence="2" type="ORF">LCGC14_1067950</name>
</gene>
<accession>A0A0F9MJ52</accession>
<feature type="compositionally biased region" description="Low complexity" evidence="1">
    <location>
        <begin position="557"/>
        <end position="568"/>
    </location>
</feature>